<keyword evidence="1" id="KW-0949">S-adenosyl-L-methionine</keyword>
<protein>
    <recommendedName>
        <fullName evidence="1">Ribosomal RNA small subunit methyltransferase J</fullName>
        <ecNumber evidence="1">2.1.1.242</ecNumber>
    </recommendedName>
    <alternativeName>
        <fullName evidence="1">16S rRNA m2G1516 methyltransferase</fullName>
    </alternativeName>
    <alternativeName>
        <fullName evidence="1">rRNA (guanine-N(2)-)-methyltransferase</fullName>
    </alternativeName>
</protein>
<comment type="subcellular location">
    <subcellularLocation>
        <location evidence="1">Cytoplasm</location>
    </subcellularLocation>
</comment>
<organism evidence="2 3">
    <name type="scientific">Parachitinimonas caeni</name>
    <dbReference type="NCBI Taxonomy" id="3031301"/>
    <lineage>
        <taxon>Bacteria</taxon>
        <taxon>Pseudomonadati</taxon>
        <taxon>Pseudomonadota</taxon>
        <taxon>Betaproteobacteria</taxon>
        <taxon>Neisseriales</taxon>
        <taxon>Chitinibacteraceae</taxon>
        <taxon>Parachitinimonas</taxon>
    </lineage>
</organism>
<keyword evidence="1 2" id="KW-0489">Methyltransferase</keyword>
<sequence>MTVTTPPLATYPSGIALLCEDPAQEIAASQLANEYGFPLINTPPTHGHALCLHAGRLELREFGRGAAGPVWVDFGGSELKRRTAGGKGLLLAKAVGFKHGTPSIVDATAGLGRDSFTLAALGAPVCMIERNPLPAALVADGLRRAAQDPATAEISHRIQFHFGSAQTLLTQWQGEKPDTVLIDPMFPEPTKRAKSKKEMHAFQTLVGPDLDSDLLLEPALALACRRVAVKRPRHAPWLANQKPDLNYEGESVRFDIYLVKA</sequence>
<dbReference type="Proteomes" id="UP001172778">
    <property type="component" value="Unassembled WGS sequence"/>
</dbReference>
<dbReference type="InterPro" id="IPR029063">
    <property type="entry name" value="SAM-dependent_MTases_sf"/>
</dbReference>
<accession>A0ABT7DU23</accession>
<dbReference type="HAMAP" id="MF_01523">
    <property type="entry name" value="16SrRNA_methyltr_J"/>
    <property type="match status" value="1"/>
</dbReference>
<dbReference type="InterPro" id="IPR007536">
    <property type="entry name" value="16SrRNA_methylTrfase_J"/>
</dbReference>
<gene>
    <name evidence="1" type="primary">rsmJ</name>
    <name evidence="2" type="ORF">PZA18_05855</name>
</gene>
<dbReference type="GO" id="GO:0008168">
    <property type="term" value="F:methyltransferase activity"/>
    <property type="evidence" value="ECO:0007669"/>
    <property type="project" value="UniProtKB-KW"/>
</dbReference>
<comment type="catalytic activity">
    <reaction evidence="1">
        <text>guanosine(1516) in 16S rRNA + S-adenosyl-L-methionine = N(2)-methylguanosine(1516) in 16S rRNA + S-adenosyl-L-homocysteine + H(+)</text>
        <dbReference type="Rhea" id="RHEA:43220"/>
        <dbReference type="Rhea" id="RHEA-COMP:10412"/>
        <dbReference type="Rhea" id="RHEA-COMP:10413"/>
        <dbReference type="ChEBI" id="CHEBI:15378"/>
        <dbReference type="ChEBI" id="CHEBI:57856"/>
        <dbReference type="ChEBI" id="CHEBI:59789"/>
        <dbReference type="ChEBI" id="CHEBI:74269"/>
        <dbReference type="ChEBI" id="CHEBI:74481"/>
        <dbReference type="EC" id="2.1.1.242"/>
    </reaction>
</comment>
<dbReference type="GO" id="GO:0032259">
    <property type="term" value="P:methylation"/>
    <property type="evidence" value="ECO:0007669"/>
    <property type="project" value="UniProtKB-KW"/>
</dbReference>
<dbReference type="SUPFAM" id="SSF53335">
    <property type="entry name" value="S-adenosyl-L-methionine-dependent methyltransferases"/>
    <property type="match status" value="1"/>
</dbReference>
<dbReference type="EMBL" id="JARRAF010000005">
    <property type="protein sequence ID" value="MDK2123571.1"/>
    <property type="molecule type" value="Genomic_DNA"/>
</dbReference>
<comment type="caution">
    <text evidence="2">The sequence shown here is derived from an EMBL/GenBank/DDBJ whole genome shotgun (WGS) entry which is preliminary data.</text>
</comment>
<dbReference type="PANTHER" id="PTHR36112:SF1">
    <property type="entry name" value="RIBOSOMAL RNA SMALL SUBUNIT METHYLTRANSFERASE J"/>
    <property type="match status" value="1"/>
</dbReference>
<comment type="caution">
    <text evidence="1">Lacks conserved residue(s) required for the propagation of feature annotation.</text>
</comment>
<evidence type="ECO:0000313" key="2">
    <source>
        <dbReference type="EMBL" id="MDK2123571.1"/>
    </source>
</evidence>
<name>A0ABT7DU23_9NEIS</name>
<dbReference type="Gene3D" id="3.40.50.150">
    <property type="entry name" value="Vaccinia Virus protein VP39"/>
    <property type="match status" value="1"/>
</dbReference>
<keyword evidence="3" id="KW-1185">Reference proteome</keyword>
<feature type="binding site" evidence="1">
    <location>
        <position position="183"/>
    </location>
    <ligand>
        <name>S-adenosyl-L-methionine</name>
        <dbReference type="ChEBI" id="CHEBI:59789"/>
    </ligand>
</feature>
<dbReference type="Pfam" id="PF04445">
    <property type="entry name" value="SAM_MT"/>
    <property type="match status" value="1"/>
</dbReference>
<feature type="binding site" evidence="1">
    <location>
        <begin position="113"/>
        <end position="114"/>
    </location>
    <ligand>
        <name>S-adenosyl-L-methionine</name>
        <dbReference type="ChEBI" id="CHEBI:59789"/>
    </ligand>
</feature>
<evidence type="ECO:0000256" key="1">
    <source>
        <dbReference type="HAMAP-Rule" id="MF_01523"/>
    </source>
</evidence>
<reference evidence="2" key="1">
    <citation type="submission" date="2023-03" db="EMBL/GenBank/DDBJ databases">
        <title>Chitinimonas shenzhenensis gen. nov., sp. nov., a novel member of family Burkholderiaceae isolated from activated sludge collected in Shen Zhen, China.</title>
        <authorList>
            <person name="Wang X."/>
        </authorList>
    </citation>
    <scope>NUCLEOTIDE SEQUENCE</scope>
    <source>
        <strain evidence="2">DQS-5</strain>
    </source>
</reference>
<dbReference type="PANTHER" id="PTHR36112">
    <property type="entry name" value="RIBOSOMAL RNA SMALL SUBUNIT METHYLTRANSFERASE J"/>
    <property type="match status" value="1"/>
</dbReference>
<keyword evidence="1 2" id="KW-0808">Transferase</keyword>
<comment type="function">
    <text evidence="1">Specifically methylates the guanosine in position 1516 of 16S rRNA.</text>
</comment>
<proteinExistence type="inferred from homology"/>
<comment type="similarity">
    <text evidence="1">Belongs to the methyltransferase superfamily. RsmJ family.</text>
</comment>
<dbReference type="EC" id="2.1.1.242" evidence="1"/>
<keyword evidence="1" id="KW-0698">rRNA processing</keyword>
<feature type="binding site" evidence="1">
    <location>
        <begin position="129"/>
        <end position="130"/>
    </location>
    <ligand>
        <name>S-adenosyl-L-methionine</name>
        <dbReference type="ChEBI" id="CHEBI:59789"/>
    </ligand>
</feature>
<evidence type="ECO:0000313" key="3">
    <source>
        <dbReference type="Proteomes" id="UP001172778"/>
    </source>
</evidence>
<keyword evidence="1" id="KW-0963">Cytoplasm</keyword>
<dbReference type="RefSeq" id="WP_284099870.1">
    <property type="nucleotide sequence ID" value="NZ_JARRAF010000005.1"/>
</dbReference>